<evidence type="ECO:0000256" key="5">
    <source>
        <dbReference type="ARBA" id="ARBA00023136"/>
    </source>
</evidence>
<keyword evidence="9" id="KW-1185">Reference proteome</keyword>
<feature type="transmembrane region" description="Helical" evidence="7">
    <location>
        <begin position="20"/>
        <end position="43"/>
    </location>
</feature>
<keyword evidence="4 7" id="KW-1133">Transmembrane helix</keyword>
<keyword evidence="2" id="KW-0813">Transport</keyword>
<evidence type="ECO:0000313" key="8">
    <source>
        <dbReference type="EMBL" id="KAK8848712.1"/>
    </source>
</evidence>
<dbReference type="Proteomes" id="UP001390339">
    <property type="component" value="Unassembled WGS sequence"/>
</dbReference>
<comment type="subcellular location">
    <subcellularLocation>
        <location evidence="1">Membrane</location>
        <topology evidence="1">Multi-pass membrane protein</topology>
    </subcellularLocation>
</comment>
<evidence type="ECO:0000313" key="9">
    <source>
        <dbReference type="Proteomes" id="UP001390339"/>
    </source>
</evidence>
<evidence type="ECO:0000256" key="6">
    <source>
        <dbReference type="ARBA" id="ARBA00023180"/>
    </source>
</evidence>
<sequence>MLVEPLHVPIYGATVDTHPLGVQILPITLIAVPAAAIEAVALSKQSKYKALHIIGFALLTAGVGFFSVLSRNSGTAEWVCLQILPSVGAGMVLDTLFPAFQAGVEERDSAAAATSWSFIEWEVKLRKVLKTDFGFESKEIDASLKE</sequence>
<dbReference type="PANTHER" id="PTHR23501">
    <property type="entry name" value="MAJOR FACILITATOR SUPERFAMILY"/>
    <property type="match status" value="1"/>
</dbReference>
<evidence type="ECO:0000256" key="2">
    <source>
        <dbReference type="ARBA" id="ARBA00022448"/>
    </source>
</evidence>
<reference evidence="8 9" key="1">
    <citation type="journal article" date="2024" name="IMA Fungus">
        <title>Apiospora arundinis, a panoply of carbohydrate-active enzymes and secondary metabolites.</title>
        <authorList>
            <person name="Sorensen T."/>
            <person name="Petersen C."/>
            <person name="Muurmann A.T."/>
            <person name="Christiansen J.V."/>
            <person name="Brundto M.L."/>
            <person name="Overgaard C.K."/>
            <person name="Boysen A.T."/>
            <person name="Wollenberg R.D."/>
            <person name="Larsen T.O."/>
            <person name="Sorensen J.L."/>
            <person name="Nielsen K.L."/>
            <person name="Sondergaard T.E."/>
        </authorList>
    </citation>
    <scope>NUCLEOTIDE SEQUENCE [LARGE SCALE GENOMIC DNA]</scope>
    <source>
        <strain evidence="8 9">AAU 773</strain>
    </source>
</reference>
<evidence type="ECO:0000256" key="1">
    <source>
        <dbReference type="ARBA" id="ARBA00004141"/>
    </source>
</evidence>
<organism evidence="8 9">
    <name type="scientific">Apiospora arundinis</name>
    <dbReference type="NCBI Taxonomy" id="335852"/>
    <lineage>
        <taxon>Eukaryota</taxon>
        <taxon>Fungi</taxon>
        <taxon>Dikarya</taxon>
        <taxon>Ascomycota</taxon>
        <taxon>Pezizomycotina</taxon>
        <taxon>Sordariomycetes</taxon>
        <taxon>Xylariomycetidae</taxon>
        <taxon>Amphisphaeriales</taxon>
        <taxon>Apiosporaceae</taxon>
        <taxon>Apiospora</taxon>
    </lineage>
</organism>
<keyword evidence="6" id="KW-0325">Glycoprotein</keyword>
<evidence type="ECO:0000256" key="7">
    <source>
        <dbReference type="SAM" id="Phobius"/>
    </source>
</evidence>
<feature type="transmembrane region" description="Helical" evidence="7">
    <location>
        <begin position="50"/>
        <end position="69"/>
    </location>
</feature>
<name>A0ABR2HKN5_9PEZI</name>
<dbReference type="EMBL" id="JAPCWZ010000010">
    <property type="protein sequence ID" value="KAK8848712.1"/>
    <property type="molecule type" value="Genomic_DNA"/>
</dbReference>
<protein>
    <submittedName>
        <fullName evidence="8">Major facilitator superfamily domain-containing protein</fullName>
    </submittedName>
</protein>
<keyword evidence="5 7" id="KW-0472">Membrane</keyword>
<proteinExistence type="predicted"/>
<comment type="caution">
    <text evidence="8">The sequence shown here is derived from an EMBL/GenBank/DDBJ whole genome shotgun (WGS) entry which is preliminary data.</text>
</comment>
<evidence type="ECO:0000256" key="4">
    <source>
        <dbReference type="ARBA" id="ARBA00022989"/>
    </source>
</evidence>
<gene>
    <name evidence="8" type="ORF">PGQ11_015192</name>
</gene>
<dbReference type="PANTHER" id="PTHR23501:SF187">
    <property type="entry name" value="MAJOR FACILITATOR SUPERFAMILY (MFS) PROFILE DOMAIN-CONTAINING PROTEIN"/>
    <property type="match status" value="1"/>
</dbReference>
<accession>A0ABR2HKN5</accession>
<feature type="transmembrane region" description="Helical" evidence="7">
    <location>
        <begin position="75"/>
        <end position="97"/>
    </location>
</feature>
<keyword evidence="3 7" id="KW-0812">Transmembrane</keyword>
<evidence type="ECO:0000256" key="3">
    <source>
        <dbReference type="ARBA" id="ARBA00022692"/>
    </source>
</evidence>